<sequence length="117" mass="13106">MNADDFVDAFKRAVKDGAVQDTISVLKSPPGRRPAHDILEISKFYNELEDREKEEIEKIIQYVADGAAFGALCVLDGVRAIEENGEKGELSLFYKKDGQCTAINENKDLHDIYLSLK</sequence>
<dbReference type="AlphaFoldDB" id="W1N110"/>
<evidence type="ECO:0000313" key="2">
    <source>
        <dbReference type="Proteomes" id="UP000019113"/>
    </source>
</evidence>
<gene>
    <name evidence="1" type="ORF">BJB45_07875</name>
</gene>
<dbReference type="eggNOG" id="ENOG503309Q">
    <property type="taxonomic scope" value="Bacteria"/>
</dbReference>
<keyword evidence="2" id="KW-1185">Reference proteome</keyword>
<dbReference type="RefSeq" id="WP_021821151.1">
    <property type="nucleotide sequence ID" value="NZ_AVBC01000068.1"/>
</dbReference>
<organism evidence="1 2">
    <name type="scientific">Halomonas huangheensis</name>
    <dbReference type="NCBI Taxonomy" id="1178482"/>
    <lineage>
        <taxon>Bacteria</taxon>
        <taxon>Pseudomonadati</taxon>
        <taxon>Pseudomonadota</taxon>
        <taxon>Gammaproteobacteria</taxon>
        <taxon>Oceanospirillales</taxon>
        <taxon>Halomonadaceae</taxon>
        <taxon>Halomonas</taxon>
    </lineage>
</organism>
<dbReference type="Proteomes" id="UP000019113">
    <property type="component" value="Unassembled WGS sequence"/>
</dbReference>
<name>W1N110_9GAMM</name>
<dbReference type="STRING" id="1178482.AR456_09135"/>
<dbReference type="KEGG" id="hhu:AR456_09135"/>
<dbReference type="OrthoDB" id="2942778at2"/>
<dbReference type="EMBL" id="AVBC01000068">
    <property type="protein sequence ID" value="ERL49184.1"/>
    <property type="molecule type" value="Genomic_DNA"/>
</dbReference>
<reference evidence="1 2" key="1">
    <citation type="submission" date="2013-08" db="EMBL/GenBank/DDBJ databases">
        <title>draft genome of Halomonas huanghegensis, strain BJGMM-B45T.</title>
        <authorList>
            <person name="Miao C."/>
            <person name="Wan Y."/>
            <person name="Jin W."/>
        </authorList>
    </citation>
    <scope>NUCLEOTIDE SEQUENCE [LARGE SCALE GENOMIC DNA]</scope>
    <source>
        <strain evidence="1 2">BJGMM-B45</strain>
    </source>
</reference>
<proteinExistence type="predicted"/>
<protein>
    <submittedName>
        <fullName evidence="1">Uncharacterized protein</fullName>
    </submittedName>
</protein>
<accession>W1N110</accession>
<comment type="caution">
    <text evidence="1">The sequence shown here is derived from an EMBL/GenBank/DDBJ whole genome shotgun (WGS) entry which is preliminary data.</text>
</comment>
<evidence type="ECO:0000313" key="1">
    <source>
        <dbReference type="EMBL" id="ERL49184.1"/>
    </source>
</evidence>